<name>A0ABY2H1E4_9HYPO</name>
<proteinExistence type="predicted"/>
<dbReference type="RefSeq" id="XP_073557685.1">
    <property type="nucleotide sequence ID" value="XM_073703752.1"/>
</dbReference>
<evidence type="ECO:0000313" key="2">
    <source>
        <dbReference type="EMBL" id="TFB01484.1"/>
    </source>
</evidence>
<dbReference type="EMBL" id="PPTA01000008">
    <property type="protein sequence ID" value="TFB01484.1"/>
    <property type="molecule type" value="Genomic_DNA"/>
</dbReference>
<organism evidence="2 3">
    <name type="scientific">Trichoderma ghanense</name>
    <dbReference type="NCBI Taxonomy" id="65468"/>
    <lineage>
        <taxon>Eukaryota</taxon>
        <taxon>Fungi</taxon>
        <taxon>Dikarya</taxon>
        <taxon>Ascomycota</taxon>
        <taxon>Pezizomycotina</taxon>
        <taxon>Sordariomycetes</taxon>
        <taxon>Hypocreomycetidae</taxon>
        <taxon>Hypocreales</taxon>
        <taxon>Hypocreaceae</taxon>
        <taxon>Trichoderma</taxon>
    </lineage>
</organism>
<dbReference type="GeneID" id="300578202"/>
<dbReference type="Proteomes" id="UP001642720">
    <property type="component" value="Unassembled WGS sequence"/>
</dbReference>
<feature type="region of interest" description="Disordered" evidence="1">
    <location>
        <begin position="64"/>
        <end position="87"/>
    </location>
</feature>
<reference evidence="2 3" key="1">
    <citation type="submission" date="2018-01" db="EMBL/GenBank/DDBJ databases">
        <title>Genome characterization of the sugarcane-associated fungus Trichoderma ghanense CCMA-1212 and their application in lignocelulose bioconversion.</title>
        <authorList>
            <person name="Steindorff A.S."/>
            <person name="Mendes T.D."/>
            <person name="Vilela E.S.D."/>
            <person name="Rodrigues D.S."/>
            <person name="Formighieri E.F."/>
            <person name="Melo I.S."/>
            <person name="Favaro L.C.L."/>
        </authorList>
    </citation>
    <scope>NUCLEOTIDE SEQUENCE [LARGE SCALE GENOMIC DNA]</scope>
    <source>
        <strain evidence="2 3">CCMA-1212</strain>
    </source>
</reference>
<sequence length="87" mass="9616">MIAAPIMQSAIGEPPADSNRVCASDELRNHPITSRIRGRIFQIRGPGHCPLSIASYLPHGLQHDTASIMPPSPQNRRTGKDTLKYDW</sequence>
<evidence type="ECO:0000256" key="1">
    <source>
        <dbReference type="SAM" id="MobiDB-lite"/>
    </source>
</evidence>
<evidence type="ECO:0000313" key="3">
    <source>
        <dbReference type="Proteomes" id="UP001642720"/>
    </source>
</evidence>
<feature type="compositionally biased region" description="Basic and acidic residues" evidence="1">
    <location>
        <begin position="78"/>
        <end position="87"/>
    </location>
</feature>
<protein>
    <submittedName>
        <fullName evidence="2">Uncharacterized protein</fullName>
    </submittedName>
</protein>
<accession>A0ABY2H1E4</accession>
<keyword evidence="3" id="KW-1185">Reference proteome</keyword>
<comment type="caution">
    <text evidence="2">The sequence shown here is derived from an EMBL/GenBank/DDBJ whole genome shotgun (WGS) entry which is preliminary data.</text>
</comment>
<gene>
    <name evidence="2" type="ORF">CCMA1212_006537</name>
</gene>